<evidence type="ECO:0008006" key="3">
    <source>
        <dbReference type="Google" id="ProtNLM"/>
    </source>
</evidence>
<dbReference type="EMBL" id="CAMAPB010000133">
    <property type="protein sequence ID" value="CAH9066835.1"/>
    <property type="molecule type" value="Genomic_DNA"/>
</dbReference>
<dbReference type="Proteomes" id="UP001152447">
    <property type="component" value="Unassembled WGS sequence"/>
</dbReference>
<keyword evidence="2" id="KW-1185">Reference proteome</keyword>
<sequence length="113" mass="13159">MFTIKPESVFTITGIRSGQKSWVHWRWQCSKFVRQSFIEWASKSVGQSYWAGIYYAQQKAKGNSHQSAVRALAYKWVRILFRCWKTGKAYDESKYLKALKEKGSPLLVVEKAC</sequence>
<protein>
    <recommendedName>
        <fullName evidence="3">Transposase</fullName>
    </recommendedName>
</protein>
<comment type="caution">
    <text evidence="1">The sequence shown here is derived from an EMBL/GenBank/DDBJ whole genome shotgun (WGS) entry which is preliminary data.</text>
</comment>
<reference evidence="1" key="1">
    <citation type="submission" date="2022-07" db="EMBL/GenBank/DDBJ databases">
        <authorList>
            <person name="Criscuolo A."/>
        </authorList>
    </citation>
    <scope>NUCLEOTIDE SEQUENCE</scope>
    <source>
        <strain evidence="1">CIP103197</strain>
    </source>
</reference>
<dbReference type="AlphaFoldDB" id="A0A9W4R5B9"/>
<proteinExistence type="predicted"/>
<name>A0A9W4R5B9_PSEHA</name>
<gene>
    <name evidence="1" type="ORF">PSEHALCIP103_03668</name>
</gene>
<evidence type="ECO:0000313" key="1">
    <source>
        <dbReference type="EMBL" id="CAH9066835.1"/>
    </source>
</evidence>
<evidence type="ECO:0000313" key="2">
    <source>
        <dbReference type="Proteomes" id="UP001152447"/>
    </source>
</evidence>
<accession>A0A9W4R5B9</accession>
<organism evidence="1 2">
    <name type="scientific">Pseudoalteromonas haloplanktis</name>
    <name type="common">Alteromonas haloplanktis</name>
    <dbReference type="NCBI Taxonomy" id="228"/>
    <lineage>
        <taxon>Bacteria</taxon>
        <taxon>Pseudomonadati</taxon>
        <taxon>Pseudomonadota</taxon>
        <taxon>Gammaproteobacteria</taxon>
        <taxon>Alteromonadales</taxon>
        <taxon>Pseudoalteromonadaceae</taxon>
        <taxon>Pseudoalteromonas</taxon>
    </lineage>
</organism>